<keyword evidence="2" id="KW-0812">Transmembrane</keyword>
<evidence type="ECO:0000259" key="3">
    <source>
        <dbReference type="Pfam" id="PF23030"/>
    </source>
</evidence>
<accession>A0AAV6XNG6</accession>
<protein>
    <recommendedName>
        <fullName evidence="3">SFR19-like C-terminal domain-containing protein</fullName>
    </recommendedName>
</protein>
<dbReference type="Pfam" id="PF23030">
    <property type="entry name" value="SCAF11-like_C"/>
    <property type="match status" value="1"/>
</dbReference>
<feature type="region of interest" description="Disordered" evidence="1">
    <location>
        <begin position="36"/>
        <end position="69"/>
    </location>
</feature>
<dbReference type="Proteomes" id="UP000826271">
    <property type="component" value="Unassembled WGS sequence"/>
</dbReference>
<comment type="caution">
    <text evidence="4">The sequence shown here is derived from an EMBL/GenBank/DDBJ whole genome shotgun (WGS) entry which is preliminary data.</text>
</comment>
<reference evidence="4" key="1">
    <citation type="submission" date="2019-10" db="EMBL/GenBank/DDBJ databases">
        <authorList>
            <person name="Zhang R."/>
            <person name="Pan Y."/>
            <person name="Wang J."/>
            <person name="Ma R."/>
            <person name="Yu S."/>
        </authorList>
    </citation>
    <scope>NUCLEOTIDE SEQUENCE</scope>
    <source>
        <strain evidence="4">LA-IB0</strain>
        <tissue evidence="4">Leaf</tissue>
    </source>
</reference>
<dbReference type="AlphaFoldDB" id="A0AAV6XNG6"/>
<feature type="transmembrane region" description="Helical" evidence="2">
    <location>
        <begin position="199"/>
        <end position="216"/>
    </location>
</feature>
<dbReference type="PANTHER" id="PTHR36886">
    <property type="entry name" value="PROTEIN FRIGIDA-ESSENTIAL 1"/>
    <property type="match status" value="1"/>
</dbReference>
<keyword evidence="2" id="KW-1133">Transmembrane helix</keyword>
<evidence type="ECO:0000256" key="2">
    <source>
        <dbReference type="SAM" id="Phobius"/>
    </source>
</evidence>
<feature type="domain" description="SFR19-like C-terminal" evidence="3">
    <location>
        <begin position="83"/>
        <end position="167"/>
    </location>
</feature>
<gene>
    <name evidence="4" type="ORF">BUALT_Bualt04G0051600</name>
</gene>
<dbReference type="InterPro" id="IPR057031">
    <property type="entry name" value="SFR19-like_C"/>
</dbReference>
<dbReference type="PANTHER" id="PTHR36886:SF8">
    <property type="entry name" value="ZINC FINGER CCCH DOMAIN-CONTAINING PROTEIN 38"/>
    <property type="match status" value="1"/>
</dbReference>
<name>A0AAV6XNG6_9LAMI</name>
<dbReference type="EMBL" id="WHWC01000004">
    <property type="protein sequence ID" value="KAG8383803.1"/>
    <property type="molecule type" value="Genomic_DNA"/>
</dbReference>
<sequence length="255" mass="28812">MDITGSHLFGCTEMSPGLDGWRQECCSSSNRGLMQPYRSRSRSPPCVSGLRKGVTKERASAQGDGTSAKADKIDTRDSVKAVRNFKFRLIEYLKDLIKPHWKERKISKNDHKMIIKRSVTKVIESFGSSGIPHSEEKIDEYLGLSKSKLSKLVQAYVKKYQKASRKLEQLFSVNFTGGEHCLRVHLTGKKFRSGKPCSPFMISHLVAVFVYACFIYKKVERQKLGRLSHLIKSYVQGVLHVKENGAKNGLENCPK</sequence>
<evidence type="ECO:0000313" key="5">
    <source>
        <dbReference type="Proteomes" id="UP000826271"/>
    </source>
</evidence>
<proteinExistence type="predicted"/>
<keyword evidence="2" id="KW-0472">Membrane</keyword>
<evidence type="ECO:0000256" key="1">
    <source>
        <dbReference type="SAM" id="MobiDB-lite"/>
    </source>
</evidence>
<keyword evidence="5" id="KW-1185">Reference proteome</keyword>
<dbReference type="InterPro" id="IPR052650">
    <property type="entry name" value="Zinc_finger_CCCH"/>
</dbReference>
<organism evidence="4 5">
    <name type="scientific">Buddleja alternifolia</name>
    <dbReference type="NCBI Taxonomy" id="168488"/>
    <lineage>
        <taxon>Eukaryota</taxon>
        <taxon>Viridiplantae</taxon>
        <taxon>Streptophyta</taxon>
        <taxon>Embryophyta</taxon>
        <taxon>Tracheophyta</taxon>
        <taxon>Spermatophyta</taxon>
        <taxon>Magnoliopsida</taxon>
        <taxon>eudicotyledons</taxon>
        <taxon>Gunneridae</taxon>
        <taxon>Pentapetalae</taxon>
        <taxon>asterids</taxon>
        <taxon>lamiids</taxon>
        <taxon>Lamiales</taxon>
        <taxon>Scrophulariaceae</taxon>
        <taxon>Buddlejeae</taxon>
        <taxon>Buddleja</taxon>
    </lineage>
</organism>
<evidence type="ECO:0000313" key="4">
    <source>
        <dbReference type="EMBL" id="KAG8383803.1"/>
    </source>
</evidence>